<dbReference type="SUPFAM" id="SSF143120">
    <property type="entry name" value="YefM-like"/>
    <property type="match status" value="1"/>
</dbReference>
<dbReference type="EMBL" id="AYYC01000566">
    <property type="protein sequence ID" value="ETK05174.1"/>
    <property type="molecule type" value="Genomic_DNA"/>
</dbReference>
<evidence type="ECO:0000256" key="1">
    <source>
        <dbReference type="ARBA" id="ARBA00009981"/>
    </source>
</evidence>
<dbReference type="AlphaFoldDB" id="W2CD83"/>
<dbReference type="InterPro" id="IPR036165">
    <property type="entry name" value="YefM-like_sf"/>
</dbReference>
<reference evidence="2 3" key="1">
    <citation type="submission" date="2013-11" db="EMBL/GenBank/DDBJ databases">
        <title>Single cell genomics of uncultured Tannerella BU063 (oral taxon 286).</title>
        <authorList>
            <person name="Beall C.J."/>
            <person name="Campbell A.G."/>
            <person name="Griffen A.L."/>
            <person name="Podar M."/>
            <person name="Leys E.J."/>
        </authorList>
    </citation>
    <scope>NUCLEOTIDE SEQUENCE [LARGE SCALE GENOMIC DNA]</scope>
    <source>
        <strain evidence="2">Cell 5</strain>
    </source>
</reference>
<evidence type="ECO:0000313" key="3">
    <source>
        <dbReference type="Proteomes" id="UP000018872"/>
    </source>
</evidence>
<sequence>MITVSGREFRANQGKYLDMVINGQELTLKLRGKGAFKIIPVKEEDDEATMSEKEFYAKIDHSLKQAEEGSVTRQRDGESVDAFIERLLCTD</sequence>
<organism evidence="2 3">
    <name type="scientific">Tannerella sp. oral taxon BU063 isolate Cell 5</name>
    <dbReference type="NCBI Taxonomy" id="1410950"/>
    <lineage>
        <taxon>Bacteria</taxon>
        <taxon>Pseudomonadati</taxon>
        <taxon>Bacteroidota</taxon>
        <taxon>Bacteroidia</taxon>
        <taxon>Bacteroidales</taxon>
        <taxon>Tannerellaceae</taxon>
        <taxon>Tannerella</taxon>
    </lineage>
</organism>
<name>W2CD83_9BACT</name>
<protein>
    <recommendedName>
        <fullName evidence="4">Prevent-host-death protein</fullName>
    </recommendedName>
</protein>
<comment type="caution">
    <text evidence="2">The sequence shown here is derived from an EMBL/GenBank/DDBJ whole genome shotgun (WGS) entry which is preliminary data.</text>
</comment>
<comment type="similarity">
    <text evidence="1">Belongs to the phD/YefM antitoxin family.</text>
</comment>
<dbReference type="PATRIC" id="fig|1410950.3.peg.543"/>
<evidence type="ECO:0008006" key="4">
    <source>
        <dbReference type="Google" id="ProtNLM"/>
    </source>
</evidence>
<evidence type="ECO:0000313" key="2">
    <source>
        <dbReference type="EMBL" id="ETK05174.1"/>
    </source>
</evidence>
<accession>W2CD83</accession>
<proteinExistence type="inferred from homology"/>
<gene>
    <name evidence="2" type="ORF">T229_04890</name>
</gene>
<dbReference type="Proteomes" id="UP000018872">
    <property type="component" value="Unassembled WGS sequence"/>
</dbReference>